<evidence type="ECO:0000313" key="4">
    <source>
        <dbReference type="Proteomes" id="UP000274271"/>
    </source>
</evidence>
<accession>A0A3P1CCD9</accession>
<feature type="chain" id="PRO_5018243901" evidence="1">
    <location>
        <begin position="28"/>
        <end position="716"/>
    </location>
</feature>
<dbReference type="InterPro" id="IPR029058">
    <property type="entry name" value="AB_hydrolase_fold"/>
</dbReference>
<reference evidence="3 4" key="1">
    <citation type="submission" date="2018-11" db="EMBL/GenBank/DDBJ databases">
        <authorList>
            <person name="Zhou Z."/>
            <person name="Wang G."/>
        </authorList>
    </citation>
    <scope>NUCLEOTIDE SEQUENCE [LARGE SCALE GENOMIC DNA]</scope>
    <source>
        <strain evidence="3 4">KCTC42998</strain>
    </source>
</reference>
<dbReference type="InterPro" id="IPR008391">
    <property type="entry name" value="AXE1_dom"/>
</dbReference>
<dbReference type="Gene3D" id="3.40.50.1820">
    <property type="entry name" value="alpha/beta hydrolase"/>
    <property type="match status" value="2"/>
</dbReference>
<keyword evidence="4" id="KW-1185">Reference proteome</keyword>
<dbReference type="InterPro" id="IPR050261">
    <property type="entry name" value="FrsA_esterase"/>
</dbReference>
<keyword evidence="1" id="KW-0732">Signal</keyword>
<evidence type="ECO:0000259" key="2">
    <source>
        <dbReference type="Pfam" id="PF05448"/>
    </source>
</evidence>
<dbReference type="OrthoDB" id="3668964at2"/>
<name>A0A3P1CCD9_9BACT</name>
<gene>
    <name evidence="3" type="ORF">EHT87_30210</name>
</gene>
<feature type="domain" description="Acetyl xylan esterase" evidence="2">
    <location>
        <begin position="116"/>
        <end position="280"/>
    </location>
</feature>
<evidence type="ECO:0000313" key="3">
    <source>
        <dbReference type="EMBL" id="RRB10494.1"/>
    </source>
</evidence>
<protein>
    <submittedName>
        <fullName evidence="3">Xylan esterase</fullName>
    </submittedName>
</protein>
<sequence length="716" mass="80018">MNISRNYKQAFLLACALVCSIYFPNDAAAQEDLSVFPYWSYEEGSPSTSLYRHLCQRAFRQLQTRKQAITKLKTKADWEKRQAAVRAKLQKMVGPFPAKTPLNPVITGTIQREDFTVEKLYFESRPHYYVTAALFVPKNRSGKLPAIVYCSGHSYNGFRQESYQRIMLNYVKKGFIVLAFDPIGQGERLQYDDEVVKKSAVNEHSYPGAQSFIAGLSPANYFIWDGIRSVDYLLTRSEVDPARIGIAGRSGGGTQSAYIAALDDRIVAAAPECYITTFDKLLRSKGPQDAEQNLLYGLENGIDIPDYLEVRAPKPTLIVATTMDIFSIQGARNAYQETRKAYQAHGRVDALTMVEDDAGHLSTVKNREASYAFFQKYLKNPGSPADLEVEFFKEKELFVTSGGLVRNSLQGETLFSLNQKYTQTRLNEREKRPAVSGKNLREKIIALTGYEKPPLGTDLIFCGRLHRPQYAIEKYLIKGSGNYYLPVLWLKPQIKSTKTLLLLDERGKATAAKVGEWADQLAQAGYQIILPDLSGVGELGTGFMKGGDSVIEDIPLNLWFTGVLTHKSLVAVRAEEIEILADVIKKSIGLNRPLAASAFGTLNADLLHASVLNNMFDQIVLLNPLVSYQSLIEEKHYKTKFVLSAVAGALSAYDLPDLVATLPTDKLLIINPLDASEKGVSSEETKRIFRNCKSSLNIRYDVKPDRYVAEIIGWLR</sequence>
<evidence type="ECO:0000256" key="1">
    <source>
        <dbReference type="SAM" id="SignalP"/>
    </source>
</evidence>
<comment type="caution">
    <text evidence="3">The sequence shown here is derived from an EMBL/GenBank/DDBJ whole genome shotgun (WGS) entry which is preliminary data.</text>
</comment>
<feature type="signal peptide" evidence="1">
    <location>
        <begin position="1"/>
        <end position="27"/>
    </location>
</feature>
<dbReference type="EMBL" id="RQJP01000007">
    <property type="protein sequence ID" value="RRB10494.1"/>
    <property type="molecule type" value="Genomic_DNA"/>
</dbReference>
<dbReference type="RefSeq" id="WP_124910504.1">
    <property type="nucleotide sequence ID" value="NZ_RQJP01000007.1"/>
</dbReference>
<dbReference type="PANTHER" id="PTHR22946">
    <property type="entry name" value="DIENELACTONE HYDROLASE DOMAIN-CONTAINING PROTEIN-RELATED"/>
    <property type="match status" value="1"/>
</dbReference>
<proteinExistence type="predicted"/>
<dbReference type="SUPFAM" id="SSF53474">
    <property type="entry name" value="alpha/beta-Hydrolases"/>
    <property type="match status" value="2"/>
</dbReference>
<dbReference type="AlphaFoldDB" id="A0A3P1CCD9"/>
<dbReference type="PANTHER" id="PTHR22946:SF8">
    <property type="entry name" value="ACETYL XYLAN ESTERASE DOMAIN-CONTAINING PROTEIN"/>
    <property type="match status" value="1"/>
</dbReference>
<dbReference type="Proteomes" id="UP000274271">
    <property type="component" value="Unassembled WGS sequence"/>
</dbReference>
<organism evidence="3 4">
    <name type="scientific">Larkinella knui</name>
    <dbReference type="NCBI Taxonomy" id="2025310"/>
    <lineage>
        <taxon>Bacteria</taxon>
        <taxon>Pseudomonadati</taxon>
        <taxon>Bacteroidota</taxon>
        <taxon>Cytophagia</taxon>
        <taxon>Cytophagales</taxon>
        <taxon>Spirosomataceae</taxon>
        <taxon>Larkinella</taxon>
    </lineage>
</organism>
<dbReference type="Pfam" id="PF05448">
    <property type="entry name" value="AXE1"/>
    <property type="match status" value="1"/>
</dbReference>